<evidence type="ECO:0000259" key="3">
    <source>
        <dbReference type="PROSITE" id="PS51677"/>
    </source>
</evidence>
<feature type="domain" description="NodB homology" evidence="3">
    <location>
        <begin position="106"/>
        <end position="292"/>
    </location>
</feature>
<dbReference type="STRING" id="537013.CLOSTMETH_02905"/>
<dbReference type="GO" id="GO:0016810">
    <property type="term" value="F:hydrolase activity, acting on carbon-nitrogen (but not peptide) bonds"/>
    <property type="evidence" value="ECO:0007669"/>
    <property type="project" value="InterPro"/>
</dbReference>
<name>C0EGB2_9FIRM</name>
<dbReference type="Proteomes" id="UP000003340">
    <property type="component" value="Unassembled WGS sequence"/>
</dbReference>
<dbReference type="AlphaFoldDB" id="C0EGB2"/>
<dbReference type="GO" id="GO:0005975">
    <property type="term" value="P:carbohydrate metabolic process"/>
    <property type="evidence" value="ECO:0007669"/>
    <property type="project" value="InterPro"/>
</dbReference>
<keyword evidence="5" id="KW-1185">Reference proteome</keyword>
<reference evidence="4 5" key="1">
    <citation type="submission" date="2009-01" db="EMBL/GenBank/DDBJ databases">
        <authorList>
            <person name="Fulton L."/>
            <person name="Clifton S."/>
            <person name="Fulton B."/>
            <person name="Xu J."/>
            <person name="Minx P."/>
            <person name="Pepin K.H."/>
            <person name="Johnson M."/>
            <person name="Bhonagiri V."/>
            <person name="Nash W.E."/>
            <person name="Mardis E.R."/>
            <person name="Wilson R.K."/>
        </authorList>
    </citation>
    <scope>NUCLEOTIDE SEQUENCE [LARGE SCALE GENOMIC DNA]</scope>
    <source>
        <strain evidence="4 5">DSM 5476</strain>
    </source>
</reference>
<evidence type="ECO:0000256" key="2">
    <source>
        <dbReference type="ARBA" id="ARBA00022729"/>
    </source>
</evidence>
<evidence type="ECO:0000313" key="4">
    <source>
        <dbReference type="EMBL" id="EEG29507.1"/>
    </source>
</evidence>
<dbReference type="SUPFAM" id="SSF88713">
    <property type="entry name" value="Glycoside hydrolase/deacetylase"/>
    <property type="match status" value="1"/>
</dbReference>
<proteinExistence type="predicted"/>
<reference evidence="4 5" key="2">
    <citation type="submission" date="2009-02" db="EMBL/GenBank/DDBJ databases">
        <title>Draft genome sequence of Clostridium methylpentosum (DSM 5476).</title>
        <authorList>
            <person name="Sudarsanam P."/>
            <person name="Ley R."/>
            <person name="Guruge J."/>
            <person name="Turnbaugh P.J."/>
            <person name="Mahowald M."/>
            <person name="Liep D."/>
            <person name="Gordon J."/>
        </authorList>
    </citation>
    <scope>NUCLEOTIDE SEQUENCE [LARGE SCALE GENOMIC DNA]</scope>
    <source>
        <strain evidence="4 5">DSM 5476</strain>
    </source>
</reference>
<dbReference type="PANTHER" id="PTHR34216">
    <property type="match status" value="1"/>
</dbReference>
<sequence length="292" mass="32399">MFIITVNKRQLVLGAVGVLIACAIAAASLLLGPLAPTQASEETDGINLPILMYHSILKDNSRAGKYVISPDTIEQDMLYLKDHGYTTVVMADLIDYVENGTPLPEKPVMLTFDDGHLNNKTYVYPLLQKYGMKAVISIVGEYTEKFSVTPDPNPAYAYLTWDDIRELSESGIVEFQSHSYALHDQKPRKGAAKKRGEDTASYQKMLTDDLTKLQDCLTQKSGVTPTTFTYPYGAISKDSTSVVKALGFKASLSCYEKPNYITRDPDCLYELNRYNRANGSSTEKFMKKAGIV</sequence>
<dbReference type="GO" id="GO:0005576">
    <property type="term" value="C:extracellular region"/>
    <property type="evidence" value="ECO:0007669"/>
    <property type="project" value="UniProtKB-SubCell"/>
</dbReference>
<protein>
    <submittedName>
        <fullName evidence="4">Polysaccharide deacetylase</fullName>
    </submittedName>
</protein>
<gene>
    <name evidence="4" type="ORF">CLOSTMETH_02905</name>
</gene>
<comment type="subcellular location">
    <subcellularLocation>
        <location evidence="1">Secreted</location>
    </subcellularLocation>
</comment>
<dbReference type="EMBL" id="ACEC01000098">
    <property type="protein sequence ID" value="EEG29507.1"/>
    <property type="molecule type" value="Genomic_DNA"/>
</dbReference>
<organism evidence="4 5">
    <name type="scientific">[Clostridium] methylpentosum DSM 5476</name>
    <dbReference type="NCBI Taxonomy" id="537013"/>
    <lineage>
        <taxon>Bacteria</taxon>
        <taxon>Bacillati</taxon>
        <taxon>Bacillota</taxon>
        <taxon>Clostridia</taxon>
        <taxon>Eubacteriales</taxon>
        <taxon>Oscillospiraceae</taxon>
        <taxon>Oscillospiraceae incertae sedis</taxon>
    </lineage>
</organism>
<dbReference type="Gene3D" id="3.20.20.370">
    <property type="entry name" value="Glycoside hydrolase/deacetylase"/>
    <property type="match status" value="1"/>
</dbReference>
<dbReference type="eggNOG" id="COG0726">
    <property type="taxonomic scope" value="Bacteria"/>
</dbReference>
<evidence type="ECO:0000256" key="1">
    <source>
        <dbReference type="ARBA" id="ARBA00004613"/>
    </source>
</evidence>
<dbReference type="PANTHER" id="PTHR34216:SF3">
    <property type="entry name" value="POLY-BETA-1,6-N-ACETYL-D-GLUCOSAMINE N-DEACETYLASE"/>
    <property type="match status" value="1"/>
</dbReference>
<accession>C0EGB2</accession>
<dbReference type="InterPro" id="IPR002509">
    <property type="entry name" value="NODB_dom"/>
</dbReference>
<comment type="caution">
    <text evidence="4">The sequence shown here is derived from an EMBL/GenBank/DDBJ whole genome shotgun (WGS) entry which is preliminary data.</text>
</comment>
<dbReference type="InterPro" id="IPR051398">
    <property type="entry name" value="Polysacch_Deacetylase"/>
</dbReference>
<keyword evidence="2" id="KW-0732">Signal</keyword>
<evidence type="ECO:0000313" key="5">
    <source>
        <dbReference type="Proteomes" id="UP000003340"/>
    </source>
</evidence>
<dbReference type="PROSITE" id="PS51677">
    <property type="entry name" value="NODB"/>
    <property type="match status" value="1"/>
</dbReference>
<dbReference type="InterPro" id="IPR011330">
    <property type="entry name" value="Glyco_hydro/deAcase_b/a-brl"/>
</dbReference>
<dbReference type="Pfam" id="PF01522">
    <property type="entry name" value="Polysacc_deac_1"/>
    <property type="match status" value="1"/>
</dbReference>
<dbReference type="HOGENOM" id="CLU_030024_3_3_9"/>